<dbReference type="AlphaFoldDB" id="A0AAV6W596"/>
<sequence>MEKRQLDFNAPLLSVRRFSSPSNASKLVKTKVIEEMSQPNRNKSDWENEELTIPFHWEQIPGRPKSGVESQIQTPDEPSNTPRLPPGWVSCPTTYNSGDQNIHRDQTEASLSDHARILEKLKETLNCKNEFDKESHDYDSDAPDRISQTEFWSLNYSVSGLSGCQSPGLEQSGTFTVDIETRDFMMDRFLPAAKAAVLETPKYVVKKPRVIFEERPKPVKKVVLEERNPLLKNYGRQALPYYNEYINNVVESEDEETEFPVPVKKSGKLSWRIIPRFCVKNSLCLISPSPGSKSKIHAHKNASHEKKSRFGMISRDVPEIKNKSCVSQLRHYRSGSISPYRPTIYFPSKKSDIPSDSSPRKVEGLIADQTEDIKLNQSIDESRLLECTESGENLESSDDEREYDRAILKSPLPPPLPKSPTESWLWRTLPSIPLGDPFFRSSHFHS</sequence>
<comment type="caution">
    <text evidence="2">The sequence shown here is derived from an EMBL/GenBank/DDBJ whole genome shotgun (WGS) entry which is preliminary data.</text>
</comment>
<feature type="compositionally biased region" description="Polar residues" evidence="1">
    <location>
        <begin position="68"/>
        <end position="82"/>
    </location>
</feature>
<dbReference type="InterPro" id="IPR007789">
    <property type="entry name" value="DUF688"/>
</dbReference>
<feature type="region of interest" description="Disordered" evidence="1">
    <location>
        <begin position="389"/>
        <end position="422"/>
    </location>
</feature>
<dbReference type="EMBL" id="WHWC01000018">
    <property type="protein sequence ID" value="KAG8365541.1"/>
    <property type="molecule type" value="Genomic_DNA"/>
</dbReference>
<evidence type="ECO:0000256" key="1">
    <source>
        <dbReference type="SAM" id="MobiDB-lite"/>
    </source>
</evidence>
<accession>A0AAV6W596</accession>
<proteinExistence type="predicted"/>
<keyword evidence="3" id="KW-1185">Reference proteome</keyword>
<organism evidence="2 3">
    <name type="scientific">Buddleja alternifolia</name>
    <dbReference type="NCBI Taxonomy" id="168488"/>
    <lineage>
        <taxon>Eukaryota</taxon>
        <taxon>Viridiplantae</taxon>
        <taxon>Streptophyta</taxon>
        <taxon>Embryophyta</taxon>
        <taxon>Tracheophyta</taxon>
        <taxon>Spermatophyta</taxon>
        <taxon>Magnoliopsida</taxon>
        <taxon>eudicotyledons</taxon>
        <taxon>Gunneridae</taxon>
        <taxon>Pentapetalae</taxon>
        <taxon>asterids</taxon>
        <taxon>lamiids</taxon>
        <taxon>Lamiales</taxon>
        <taxon>Scrophulariaceae</taxon>
        <taxon>Buddlejeae</taxon>
        <taxon>Buddleja</taxon>
    </lineage>
</organism>
<dbReference type="PANTHER" id="PTHR33671:SF3">
    <property type="entry name" value="F28N24.8 PROTEIN"/>
    <property type="match status" value="1"/>
</dbReference>
<gene>
    <name evidence="2" type="ORF">BUALT_Bualt18G0115800</name>
</gene>
<name>A0AAV6W596_9LAMI</name>
<protein>
    <submittedName>
        <fullName evidence="2">Uncharacterized protein</fullName>
    </submittedName>
</protein>
<evidence type="ECO:0000313" key="2">
    <source>
        <dbReference type="EMBL" id="KAG8365541.1"/>
    </source>
</evidence>
<evidence type="ECO:0000313" key="3">
    <source>
        <dbReference type="Proteomes" id="UP000826271"/>
    </source>
</evidence>
<dbReference type="Proteomes" id="UP000826271">
    <property type="component" value="Unassembled WGS sequence"/>
</dbReference>
<dbReference type="Pfam" id="PF05097">
    <property type="entry name" value="DUF688"/>
    <property type="match status" value="1"/>
</dbReference>
<reference evidence="2" key="1">
    <citation type="submission" date="2019-10" db="EMBL/GenBank/DDBJ databases">
        <authorList>
            <person name="Zhang R."/>
            <person name="Pan Y."/>
            <person name="Wang J."/>
            <person name="Ma R."/>
            <person name="Yu S."/>
        </authorList>
    </citation>
    <scope>NUCLEOTIDE SEQUENCE</scope>
    <source>
        <strain evidence="2">LA-IB0</strain>
        <tissue evidence="2">Leaf</tissue>
    </source>
</reference>
<dbReference type="PANTHER" id="PTHR33671">
    <property type="entry name" value="N-METHYLTRANSFERASE, PUTATIVE (DUF688)-RELATED"/>
    <property type="match status" value="1"/>
</dbReference>
<feature type="region of interest" description="Disordered" evidence="1">
    <location>
        <begin position="60"/>
        <end position="87"/>
    </location>
</feature>